<dbReference type="InterPro" id="IPR006086">
    <property type="entry name" value="XPG-I_dom"/>
</dbReference>
<proteinExistence type="predicted"/>
<name>A0A4S8LWI0_DENBC</name>
<dbReference type="Proteomes" id="UP000297245">
    <property type="component" value="Unassembled WGS sequence"/>
</dbReference>
<dbReference type="AlphaFoldDB" id="A0A4S8LWI0"/>
<evidence type="ECO:0000313" key="5">
    <source>
        <dbReference type="Proteomes" id="UP000297245"/>
    </source>
</evidence>
<protein>
    <submittedName>
        <fullName evidence="4">PIN domain-like protein</fullName>
    </submittedName>
</protein>
<reference evidence="4 5" key="1">
    <citation type="journal article" date="2019" name="Nat. Ecol. Evol.">
        <title>Megaphylogeny resolves global patterns of mushroom evolution.</title>
        <authorList>
            <person name="Varga T."/>
            <person name="Krizsan K."/>
            <person name="Foldi C."/>
            <person name="Dima B."/>
            <person name="Sanchez-Garcia M."/>
            <person name="Sanchez-Ramirez S."/>
            <person name="Szollosi G.J."/>
            <person name="Szarkandi J.G."/>
            <person name="Papp V."/>
            <person name="Albert L."/>
            <person name="Andreopoulos W."/>
            <person name="Angelini C."/>
            <person name="Antonin V."/>
            <person name="Barry K.W."/>
            <person name="Bougher N.L."/>
            <person name="Buchanan P."/>
            <person name="Buyck B."/>
            <person name="Bense V."/>
            <person name="Catcheside P."/>
            <person name="Chovatia M."/>
            <person name="Cooper J."/>
            <person name="Damon W."/>
            <person name="Desjardin D."/>
            <person name="Finy P."/>
            <person name="Geml J."/>
            <person name="Haridas S."/>
            <person name="Hughes K."/>
            <person name="Justo A."/>
            <person name="Karasinski D."/>
            <person name="Kautmanova I."/>
            <person name="Kiss B."/>
            <person name="Kocsube S."/>
            <person name="Kotiranta H."/>
            <person name="LaButti K.M."/>
            <person name="Lechner B.E."/>
            <person name="Liimatainen K."/>
            <person name="Lipzen A."/>
            <person name="Lukacs Z."/>
            <person name="Mihaltcheva S."/>
            <person name="Morgado L.N."/>
            <person name="Niskanen T."/>
            <person name="Noordeloos M.E."/>
            <person name="Ohm R.A."/>
            <person name="Ortiz-Santana B."/>
            <person name="Ovrebo C."/>
            <person name="Racz N."/>
            <person name="Riley R."/>
            <person name="Savchenko A."/>
            <person name="Shiryaev A."/>
            <person name="Soop K."/>
            <person name="Spirin V."/>
            <person name="Szebenyi C."/>
            <person name="Tomsovsky M."/>
            <person name="Tulloss R.E."/>
            <person name="Uehling J."/>
            <person name="Grigoriev I.V."/>
            <person name="Vagvolgyi C."/>
            <person name="Papp T."/>
            <person name="Martin F.M."/>
            <person name="Miettinen O."/>
            <person name="Hibbett D.S."/>
            <person name="Nagy L.G."/>
        </authorList>
    </citation>
    <scope>NUCLEOTIDE SEQUENCE [LARGE SCALE GENOMIC DNA]</scope>
    <source>
        <strain evidence="4 5">CBS 962.96</strain>
    </source>
</reference>
<dbReference type="Gene3D" id="3.40.50.1010">
    <property type="entry name" value="5'-nuclease"/>
    <property type="match status" value="2"/>
</dbReference>
<feature type="domain" description="XPG-I" evidence="3">
    <location>
        <begin position="117"/>
        <end position="188"/>
    </location>
</feature>
<dbReference type="InterPro" id="IPR006084">
    <property type="entry name" value="XPG/Rad2"/>
</dbReference>
<keyword evidence="2" id="KW-0378">Hydrolase</keyword>
<dbReference type="InterPro" id="IPR036279">
    <property type="entry name" value="5-3_exonuclease_C_sf"/>
</dbReference>
<dbReference type="SUPFAM" id="SSF88723">
    <property type="entry name" value="PIN domain-like"/>
    <property type="match status" value="1"/>
</dbReference>
<dbReference type="GO" id="GO:0006281">
    <property type="term" value="P:DNA repair"/>
    <property type="evidence" value="ECO:0007669"/>
    <property type="project" value="UniProtKB-ARBA"/>
</dbReference>
<dbReference type="EMBL" id="ML179247">
    <property type="protein sequence ID" value="THU93513.1"/>
    <property type="molecule type" value="Genomic_DNA"/>
</dbReference>
<accession>A0A4S8LWI0</accession>
<organism evidence="4 5">
    <name type="scientific">Dendrothele bispora (strain CBS 962.96)</name>
    <dbReference type="NCBI Taxonomy" id="1314807"/>
    <lineage>
        <taxon>Eukaryota</taxon>
        <taxon>Fungi</taxon>
        <taxon>Dikarya</taxon>
        <taxon>Basidiomycota</taxon>
        <taxon>Agaricomycotina</taxon>
        <taxon>Agaricomycetes</taxon>
        <taxon>Agaricomycetidae</taxon>
        <taxon>Agaricales</taxon>
        <taxon>Agaricales incertae sedis</taxon>
        <taxon>Dendrothele</taxon>
    </lineage>
</organism>
<dbReference type="GO" id="GO:0017108">
    <property type="term" value="F:5'-flap endonuclease activity"/>
    <property type="evidence" value="ECO:0007669"/>
    <property type="project" value="TreeGrafter"/>
</dbReference>
<keyword evidence="1" id="KW-0540">Nuclease</keyword>
<dbReference type="SMART" id="SM00484">
    <property type="entry name" value="XPGI"/>
    <property type="match status" value="1"/>
</dbReference>
<evidence type="ECO:0000256" key="1">
    <source>
        <dbReference type="ARBA" id="ARBA00022722"/>
    </source>
</evidence>
<dbReference type="InterPro" id="IPR006085">
    <property type="entry name" value="XPG_DNA_repair_N"/>
</dbReference>
<dbReference type="Pfam" id="PF00752">
    <property type="entry name" value="XPG_N"/>
    <property type="match status" value="1"/>
</dbReference>
<evidence type="ECO:0000256" key="2">
    <source>
        <dbReference type="ARBA" id="ARBA00022801"/>
    </source>
</evidence>
<evidence type="ECO:0000259" key="3">
    <source>
        <dbReference type="SMART" id="SM00484"/>
    </source>
</evidence>
<dbReference type="InterPro" id="IPR029060">
    <property type="entry name" value="PIN-like_dom_sf"/>
</dbReference>
<dbReference type="PRINTS" id="PR00853">
    <property type="entry name" value="XPGRADSUPER"/>
</dbReference>
<dbReference type="PANTHER" id="PTHR11081">
    <property type="entry name" value="FLAP ENDONUCLEASE FAMILY MEMBER"/>
    <property type="match status" value="1"/>
</dbReference>
<keyword evidence="5" id="KW-1185">Reference proteome</keyword>
<dbReference type="Pfam" id="PF00867">
    <property type="entry name" value="XPG_I"/>
    <property type="match status" value="1"/>
</dbReference>
<sequence>MGIKDLWKIVSSSRQETSFTELSWNHFENTGRPLIIGVDSSLWFCQIQAALSARGLHAQLGSNPELAAVFYKLSFFLSLPIVLVFVFDGPLRPGLKRSKRVGAAAHWMTQPFKELVLTFGYHVHKAPGEAEAELAHMNAAGLIDAVLTDDSDALLFGARLIIRSPHIKRDPDSVATYHANDIAQDANTPLMHGGMILFAVLRGGDYSKGLNKCGSRTAYGLTHTELGTELLLAVDENQETLSTFLPSWRRKLRHHLANDPYGFIGRKNKKLATNIPKNFPSMDVVKMYAKPLISDWTNLPTTSWNDMALPDLHGLSALTEHLFRWRSAGSMEQKFSSKVFSPFSVKYLTMLLSTPNLTVKYGAEVFQILDVTNVKTASDRTMFNIRFNTNVLACLSSYAPGVDAPIIQVWIPSCIIAAIPALFRNYCNHLQSSKKTPSVWRKLALVNSISDERSGDNLEAVSGVIDDPHSEDMIDLTDSDSDDTIIDLTIDSDVTVIDLTVDM</sequence>
<dbReference type="PANTHER" id="PTHR11081:SF75">
    <property type="entry name" value="ENDONUCLEASE, PUTATIVE (AFU_ORTHOLOGUE AFUA_3G13260)-RELATED"/>
    <property type="match status" value="1"/>
</dbReference>
<dbReference type="OrthoDB" id="3005703at2759"/>
<dbReference type="CDD" id="cd09870">
    <property type="entry name" value="PIN_YEN1"/>
    <property type="match status" value="1"/>
</dbReference>
<evidence type="ECO:0000313" key="4">
    <source>
        <dbReference type="EMBL" id="THU93513.1"/>
    </source>
</evidence>
<dbReference type="SUPFAM" id="SSF47807">
    <property type="entry name" value="5' to 3' exonuclease, C-terminal subdomain"/>
    <property type="match status" value="1"/>
</dbReference>
<gene>
    <name evidence="4" type="ORF">K435DRAFT_861433</name>
</gene>